<keyword evidence="2" id="KW-1185">Reference proteome</keyword>
<protein>
    <submittedName>
        <fullName evidence="1">Uncharacterized protein</fullName>
    </submittedName>
</protein>
<proteinExistence type="predicted"/>
<evidence type="ECO:0000313" key="2">
    <source>
        <dbReference type="Proteomes" id="UP001283361"/>
    </source>
</evidence>
<gene>
    <name evidence="1" type="ORF">RRG08_056674</name>
</gene>
<comment type="caution">
    <text evidence="1">The sequence shown here is derived from an EMBL/GenBank/DDBJ whole genome shotgun (WGS) entry which is preliminary data.</text>
</comment>
<sequence>MQVNIHDLDYSIKRTHLPCFAAESHWIVLVVKSATAHAQGSHVLPAKPTLTSVAGHTGAYLITHFCATLALRKNKSST</sequence>
<name>A0AAE1CY76_9GAST</name>
<accession>A0AAE1CY76</accession>
<organism evidence="1 2">
    <name type="scientific">Elysia crispata</name>
    <name type="common">lettuce slug</name>
    <dbReference type="NCBI Taxonomy" id="231223"/>
    <lineage>
        <taxon>Eukaryota</taxon>
        <taxon>Metazoa</taxon>
        <taxon>Spiralia</taxon>
        <taxon>Lophotrochozoa</taxon>
        <taxon>Mollusca</taxon>
        <taxon>Gastropoda</taxon>
        <taxon>Heterobranchia</taxon>
        <taxon>Euthyneura</taxon>
        <taxon>Panpulmonata</taxon>
        <taxon>Sacoglossa</taxon>
        <taxon>Placobranchoidea</taxon>
        <taxon>Plakobranchidae</taxon>
        <taxon>Elysia</taxon>
    </lineage>
</organism>
<dbReference type="Proteomes" id="UP001283361">
    <property type="component" value="Unassembled WGS sequence"/>
</dbReference>
<evidence type="ECO:0000313" key="1">
    <source>
        <dbReference type="EMBL" id="KAK3744537.1"/>
    </source>
</evidence>
<dbReference type="EMBL" id="JAWDGP010006255">
    <property type="protein sequence ID" value="KAK3744537.1"/>
    <property type="molecule type" value="Genomic_DNA"/>
</dbReference>
<dbReference type="AlphaFoldDB" id="A0AAE1CY76"/>
<reference evidence="1" key="1">
    <citation type="journal article" date="2023" name="G3 (Bethesda)">
        <title>A reference genome for the long-term kleptoplast-retaining sea slug Elysia crispata morphotype clarki.</title>
        <authorList>
            <person name="Eastman K.E."/>
            <person name="Pendleton A.L."/>
            <person name="Shaikh M.A."/>
            <person name="Suttiyut T."/>
            <person name="Ogas R."/>
            <person name="Tomko P."/>
            <person name="Gavelis G."/>
            <person name="Widhalm J.R."/>
            <person name="Wisecaver J.H."/>
        </authorList>
    </citation>
    <scope>NUCLEOTIDE SEQUENCE</scope>
    <source>
        <strain evidence="1">ECLA1</strain>
    </source>
</reference>